<sequence>MRGPRSRRQWLVAGLLAGVLWAVVAVAEMTGGKVPEGPDPGEISAALVLFACFPLAAFLPITAMVLSVLVVPYALVTDLPGVGGSQLIAQLVLVAHAAFRAPARRTVPAAVLAVVVPATALHVSGETSWEFVFFAVLGLFGWSVGALLRREQIRSAQLAELAAQLATEREARARTAVDEERARISRELHDAVAHTVSVMTMQAGVLRRRLADRPVERDALGQVEELGRRSVQEIRRVVGLLRPDDSDGLGPAPSLRRLDDLLDHVRAAGLEVDLTVTGEPAELPAALDMSAYRVTQEALTNVLRHAEASRATVEVAYRKNEVALTVTDDGRGTTAAAAGAGGGHGLVGMRERVGLFGGRLRTGPRDEGGYQVSASFPLETAR</sequence>
<evidence type="ECO:0000256" key="5">
    <source>
        <dbReference type="ARBA" id="ARBA00022741"/>
    </source>
</evidence>
<dbReference type="InterPro" id="IPR050482">
    <property type="entry name" value="Sensor_HK_TwoCompSys"/>
</dbReference>
<evidence type="ECO:0000313" key="12">
    <source>
        <dbReference type="Proteomes" id="UP000598146"/>
    </source>
</evidence>
<dbReference type="EC" id="2.7.13.3" evidence="2"/>
<evidence type="ECO:0000256" key="3">
    <source>
        <dbReference type="ARBA" id="ARBA00022553"/>
    </source>
</evidence>
<keyword evidence="5" id="KW-0547">Nucleotide-binding</keyword>
<feature type="transmembrane region" description="Helical" evidence="9">
    <location>
        <begin position="43"/>
        <end position="76"/>
    </location>
</feature>
<proteinExistence type="predicted"/>
<dbReference type="EMBL" id="JADQTO010000017">
    <property type="protein sequence ID" value="MBG0565822.1"/>
    <property type="molecule type" value="Genomic_DNA"/>
</dbReference>
<feature type="transmembrane region" description="Helical" evidence="9">
    <location>
        <begin position="131"/>
        <end position="148"/>
    </location>
</feature>
<keyword evidence="9" id="KW-0472">Membrane</keyword>
<evidence type="ECO:0000256" key="4">
    <source>
        <dbReference type="ARBA" id="ARBA00022679"/>
    </source>
</evidence>
<evidence type="ECO:0000256" key="1">
    <source>
        <dbReference type="ARBA" id="ARBA00000085"/>
    </source>
</evidence>
<keyword evidence="6 11" id="KW-0418">Kinase</keyword>
<organism evidence="11 12">
    <name type="scientific">Actinoplanes aureus</name>
    <dbReference type="NCBI Taxonomy" id="2792083"/>
    <lineage>
        <taxon>Bacteria</taxon>
        <taxon>Bacillati</taxon>
        <taxon>Actinomycetota</taxon>
        <taxon>Actinomycetes</taxon>
        <taxon>Micromonosporales</taxon>
        <taxon>Micromonosporaceae</taxon>
        <taxon>Actinoplanes</taxon>
    </lineage>
</organism>
<feature type="transmembrane region" description="Helical" evidence="9">
    <location>
        <begin position="106"/>
        <end position="125"/>
    </location>
</feature>
<keyword evidence="7" id="KW-0067">ATP-binding</keyword>
<dbReference type="PANTHER" id="PTHR24421:SF10">
    <property type="entry name" value="NITRATE_NITRITE SENSOR PROTEIN NARQ"/>
    <property type="match status" value="1"/>
</dbReference>
<name>A0A931CE60_9ACTN</name>
<evidence type="ECO:0000256" key="7">
    <source>
        <dbReference type="ARBA" id="ARBA00022840"/>
    </source>
</evidence>
<protein>
    <recommendedName>
        <fullName evidence="2">histidine kinase</fullName>
        <ecNumber evidence="2">2.7.13.3</ecNumber>
    </recommendedName>
</protein>
<dbReference type="GO" id="GO:0046983">
    <property type="term" value="F:protein dimerization activity"/>
    <property type="evidence" value="ECO:0007669"/>
    <property type="project" value="InterPro"/>
</dbReference>
<dbReference type="CDD" id="cd16917">
    <property type="entry name" value="HATPase_UhpB-NarQ-NarX-like"/>
    <property type="match status" value="1"/>
</dbReference>
<dbReference type="Proteomes" id="UP000598146">
    <property type="component" value="Unassembled WGS sequence"/>
</dbReference>
<dbReference type="PANTHER" id="PTHR24421">
    <property type="entry name" value="NITRATE/NITRITE SENSOR PROTEIN NARX-RELATED"/>
    <property type="match status" value="1"/>
</dbReference>
<evidence type="ECO:0000256" key="9">
    <source>
        <dbReference type="SAM" id="Phobius"/>
    </source>
</evidence>
<keyword evidence="3" id="KW-0597">Phosphoprotein</keyword>
<dbReference type="InterPro" id="IPR003594">
    <property type="entry name" value="HATPase_dom"/>
</dbReference>
<dbReference type="AlphaFoldDB" id="A0A931CE60"/>
<dbReference type="InterPro" id="IPR011712">
    <property type="entry name" value="Sig_transdc_His_kin_sub3_dim/P"/>
</dbReference>
<dbReference type="PROSITE" id="PS50109">
    <property type="entry name" value="HIS_KIN"/>
    <property type="match status" value="1"/>
</dbReference>
<dbReference type="SUPFAM" id="SSF55874">
    <property type="entry name" value="ATPase domain of HSP90 chaperone/DNA topoisomerase II/histidine kinase"/>
    <property type="match status" value="1"/>
</dbReference>
<keyword evidence="9" id="KW-0812">Transmembrane</keyword>
<gene>
    <name evidence="11" type="ORF">I4J89_30665</name>
</gene>
<dbReference type="Pfam" id="PF02518">
    <property type="entry name" value="HATPase_c"/>
    <property type="match status" value="1"/>
</dbReference>
<dbReference type="Gene3D" id="3.30.565.10">
    <property type="entry name" value="Histidine kinase-like ATPase, C-terminal domain"/>
    <property type="match status" value="1"/>
</dbReference>
<comment type="catalytic activity">
    <reaction evidence="1">
        <text>ATP + protein L-histidine = ADP + protein N-phospho-L-histidine.</text>
        <dbReference type="EC" id="2.7.13.3"/>
    </reaction>
</comment>
<evidence type="ECO:0000256" key="8">
    <source>
        <dbReference type="ARBA" id="ARBA00023012"/>
    </source>
</evidence>
<dbReference type="RefSeq" id="WP_196417604.1">
    <property type="nucleotide sequence ID" value="NZ_JADQTO010000017.1"/>
</dbReference>
<evidence type="ECO:0000256" key="6">
    <source>
        <dbReference type="ARBA" id="ARBA00022777"/>
    </source>
</evidence>
<dbReference type="GO" id="GO:0005524">
    <property type="term" value="F:ATP binding"/>
    <property type="evidence" value="ECO:0007669"/>
    <property type="project" value="UniProtKB-KW"/>
</dbReference>
<dbReference type="Pfam" id="PF07730">
    <property type="entry name" value="HisKA_3"/>
    <property type="match status" value="1"/>
</dbReference>
<dbReference type="InterPro" id="IPR005467">
    <property type="entry name" value="His_kinase_dom"/>
</dbReference>
<dbReference type="InterPro" id="IPR036890">
    <property type="entry name" value="HATPase_C_sf"/>
</dbReference>
<keyword evidence="9" id="KW-1133">Transmembrane helix</keyword>
<reference evidence="11" key="1">
    <citation type="submission" date="2020-11" db="EMBL/GenBank/DDBJ databases">
        <title>Isolation and identification of active actinomycetes.</title>
        <authorList>
            <person name="Sun X."/>
        </authorList>
    </citation>
    <scope>NUCLEOTIDE SEQUENCE</scope>
    <source>
        <strain evidence="11">NEAU-A11</strain>
    </source>
</reference>
<keyword evidence="8" id="KW-0902">Two-component regulatory system</keyword>
<keyword evidence="4" id="KW-0808">Transferase</keyword>
<dbReference type="GO" id="GO:0000155">
    <property type="term" value="F:phosphorelay sensor kinase activity"/>
    <property type="evidence" value="ECO:0007669"/>
    <property type="project" value="InterPro"/>
</dbReference>
<dbReference type="Gene3D" id="1.20.5.1930">
    <property type="match status" value="1"/>
</dbReference>
<accession>A0A931CE60</accession>
<evidence type="ECO:0000256" key="2">
    <source>
        <dbReference type="ARBA" id="ARBA00012438"/>
    </source>
</evidence>
<evidence type="ECO:0000313" key="11">
    <source>
        <dbReference type="EMBL" id="MBG0565822.1"/>
    </source>
</evidence>
<dbReference type="GO" id="GO:0016020">
    <property type="term" value="C:membrane"/>
    <property type="evidence" value="ECO:0007669"/>
    <property type="project" value="InterPro"/>
</dbReference>
<feature type="domain" description="Histidine kinase" evidence="10">
    <location>
        <begin position="293"/>
        <end position="380"/>
    </location>
</feature>
<evidence type="ECO:0000259" key="10">
    <source>
        <dbReference type="PROSITE" id="PS50109"/>
    </source>
</evidence>
<keyword evidence="12" id="KW-1185">Reference proteome</keyword>
<comment type="caution">
    <text evidence="11">The sequence shown here is derived from an EMBL/GenBank/DDBJ whole genome shotgun (WGS) entry which is preliminary data.</text>
</comment>